<keyword evidence="2" id="KW-1185">Reference proteome</keyword>
<proteinExistence type="predicted"/>
<dbReference type="PANTHER" id="PTHR38133:SF1">
    <property type="entry name" value="SLR1429 PROTEIN"/>
    <property type="match status" value="1"/>
</dbReference>
<evidence type="ECO:0000313" key="2">
    <source>
        <dbReference type="Proteomes" id="UP000238176"/>
    </source>
</evidence>
<dbReference type="EMBL" id="PVTJ01000009">
    <property type="protein sequence ID" value="PRY56585.1"/>
    <property type="molecule type" value="Genomic_DNA"/>
</dbReference>
<dbReference type="Proteomes" id="UP000238176">
    <property type="component" value="Unassembled WGS sequence"/>
</dbReference>
<organism evidence="1 2">
    <name type="scientific">Glycomyces artemisiae</name>
    <dbReference type="NCBI Taxonomy" id="1076443"/>
    <lineage>
        <taxon>Bacteria</taxon>
        <taxon>Bacillati</taxon>
        <taxon>Actinomycetota</taxon>
        <taxon>Actinomycetes</taxon>
        <taxon>Glycomycetales</taxon>
        <taxon>Glycomycetaceae</taxon>
        <taxon>Glycomyces</taxon>
    </lineage>
</organism>
<dbReference type="RefSeq" id="WP_106366000.1">
    <property type="nucleotide sequence ID" value="NZ_PVTJ01000009.1"/>
</dbReference>
<dbReference type="PANTHER" id="PTHR38133">
    <property type="entry name" value="SLR1429 PROTEIN"/>
    <property type="match status" value="1"/>
</dbReference>
<comment type="caution">
    <text evidence="1">The sequence shown here is derived from an EMBL/GenBank/DDBJ whole genome shotgun (WGS) entry which is preliminary data.</text>
</comment>
<accession>A0A2T0UF66</accession>
<reference evidence="1 2" key="1">
    <citation type="submission" date="2018-03" db="EMBL/GenBank/DDBJ databases">
        <title>Genomic Encyclopedia of Type Strains, Phase III (KMG-III): the genomes of soil and plant-associated and newly described type strains.</title>
        <authorList>
            <person name="Whitman W."/>
        </authorList>
    </citation>
    <scope>NUCLEOTIDE SEQUENCE [LARGE SCALE GENOMIC DNA]</scope>
    <source>
        <strain evidence="1 2">CGMCC 4.7067</strain>
    </source>
</reference>
<dbReference type="AlphaFoldDB" id="A0A2T0UF66"/>
<evidence type="ECO:0000313" key="1">
    <source>
        <dbReference type="EMBL" id="PRY56585.1"/>
    </source>
</evidence>
<sequence length="191" mass="20441">MSDPYGRTWWGRKWWRALETIGLNYPDQRIVKGRAIAGRGAVTGLSIEPGRVSGTVADGPGVYDAEITIPVYSKSAWTAGLSALSLSPSCVAGLLAGRLPKRIDDVLAEAGMRLLPKKFITEDHNRITTSCGCADTREVCAHIMALALVSAARMDDDPWLVLLVRGGPTRDLAGRLRAARLASMEAAQPAA</sequence>
<protein>
    <recommendedName>
        <fullName evidence="3">SWIM-type domain-containing protein</fullName>
    </recommendedName>
</protein>
<gene>
    <name evidence="1" type="ORF">B0I28_109234</name>
</gene>
<dbReference type="OrthoDB" id="188274at2"/>
<name>A0A2T0UF66_9ACTN</name>
<evidence type="ECO:0008006" key="3">
    <source>
        <dbReference type="Google" id="ProtNLM"/>
    </source>
</evidence>